<keyword evidence="3" id="KW-1185">Reference proteome</keyword>
<dbReference type="RefSeq" id="WP_109611437.1">
    <property type="nucleotide sequence ID" value="NZ_QGGG01000001.1"/>
</dbReference>
<organism evidence="2 3">
    <name type="scientific">Pseudaminobacter salicylatoxidans</name>
    <dbReference type="NCBI Taxonomy" id="93369"/>
    <lineage>
        <taxon>Bacteria</taxon>
        <taxon>Pseudomonadati</taxon>
        <taxon>Pseudomonadota</taxon>
        <taxon>Alphaproteobacteria</taxon>
        <taxon>Hyphomicrobiales</taxon>
        <taxon>Phyllobacteriaceae</taxon>
        <taxon>Pseudaminobacter</taxon>
    </lineage>
</organism>
<gene>
    <name evidence="2" type="ORF">C7441_101352</name>
</gene>
<proteinExistence type="predicted"/>
<name>A0A316C9M6_PSESE</name>
<feature type="region of interest" description="Disordered" evidence="1">
    <location>
        <begin position="1"/>
        <end position="24"/>
    </location>
</feature>
<dbReference type="OrthoDB" id="8117464at2"/>
<reference evidence="2 3" key="1">
    <citation type="submission" date="2018-05" db="EMBL/GenBank/DDBJ databases">
        <title>Genomic Encyclopedia of Type Strains, Phase IV (KMG-IV): sequencing the most valuable type-strain genomes for metagenomic binning, comparative biology and taxonomic classification.</title>
        <authorList>
            <person name="Goeker M."/>
        </authorList>
    </citation>
    <scope>NUCLEOTIDE SEQUENCE [LARGE SCALE GENOMIC DNA]</scope>
    <source>
        <strain evidence="2 3">DSM 6986</strain>
    </source>
</reference>
<dbReference type="Proteomes" id="UP000245396">
    <property type="component" value="Unassembled WGS sequence"/>
</dbReference>
<evidence type="ECO:0000256" key="1">
    <source>
        <dbReference type="SAM" id="MobiDB-lite"/>
    </source>
</evidence>
<sequence>MGSQRLPGVALRGNMHWGPAEAGGEPQPEDILMAWLLWLPHDADVAKAAADEVARIDLRHPIPEGAARLRELLLQLVERPLSNFGRA</sequence>
<dbReference type="EMBL" id="QGGG01000001">
    <property type="protein sequence ID" value="PWJ86471.1"/>
    <property type="molecule type" value="Genomic_DNA"/>
</dbReference>
<protein>
    <submittedName>
        <fullName evidence="2">Uncharacterized protein</fullName>
    </submittedName>
</protein>
<comment type="caution">
    <text evidence="2">The sequence shown here is derived from an EMBL/GenBank/DDBJ whole genome shotgun (WGS) entry which is preliminary data.</text>
</comment>
<evidence type="ECO:0000313" key="2">
    <source>
        <dbReference type="EMBL" id="PWJ86471.1"/>
    </source>
</evidence>
<dbReference type="AlphaFoldDB" id="A0A316C9M6"/>
<evidence type="ECO:0000313" key="3">
    <source>
        <dbReference type="Proteomes" id="UP000245396"/>
    </source>
</evidence>
<dbReference type="STRING" id="1192868.GCA_000304395_02947"/>
<accession>A0A316C9M6</accession>